<name>A0AAF1BEW9_9TREE</name>
<dbReference type="Proteomes" id="UP000827549">
    <property type="component" value="Chromosome 1"/>
</dbReference>
<evidence type="ECO:0000313" key="3">
    <source>
        <dbReference type="Proteomes" id="UP000827549"/>
    </source>
</evidence>
<feature type="region of interest" description="Disordered" evidence="1">
    <location>
        <begin position="1"/>
        <end position="38"/>
    </location>
</feature>
<proteinExistence type="predicted"/>
<organism evidence="2 3">
    <name type="scientific">Vanrija pseudolonga</name>
    <dbReference type="NCBI Taxonomy" id="143232"/>
    <lineage>
        <taxon>Eukaryota</taxon>
        <taxon>Fungi</taxon>
        <taxon>Dikarya</taxon>
        <taxon>Basidiomycota</taxon>
        <taxon>Agaricomycotina</taxon>
        <taxon>Tremellomycetes</taxon>
        <taxon>Trichosporonales</taxon>
        <taxon>Trichosporonaceae</taxon>
        <taxon>Vanrija</taxon>
    </lineage>
</organism>
<dbReference type="GeneID" id="87804031"/>
<keyword evidence="3" id="KW-1185">Reference proteome</keyword>
<dbReference type="EMBL" id="CP086714">
    <property type="protein sequence ID" value="WOO77186.1"/>
    <property type="molecule type" value="Genomic_DNA"/>
</dbReference>
<feature type="region of interest" description="Disordered" evidence="1">
    <location>
        <begin position="163"/>
        <end position="238"/>
    </location>
</feature>
<evidence type="ECO:0008006" key="4">
    <source>
        <dbReference type="Google" id="ProtNLM"/>
    </source>
</evidence>
<reference evidence="2" key="1">
    <citation type="submission" date="2023-10" db="EMBL/GenBank/DDBJ databases">
        <authorList>
            <person name="Noh H."/>
        </authorList>
    </citation>
    <scope>NUCLEOTIDE SEQUENCE</scope>
    <source>
        <strain evidence="2">DUCC4014</strain>
    </source>
</reference>
<evidence type="ECO:0000313" key="2">
    <source>
        <dbReference type="EMBL" id="WOO77186.1"/>
    </source>
</evidence>
<evidence type="ECO:0000256" key="1">
    <source>
        <dbReference type="SAM" id="MobiDB-lite"/>
    </source>
</evidence>
<feature type="compositionally biased region" description="Polar residues" evidence="1">
    <location>
        <begin position="10"/>
        <end position="37"/>
    </location>
</feature>
<dbReference type="AlphaFoldDB" id="A0AAF1BEW9"/>
<sequence length="306" mass="32850">MDGSRDNVRSACSPTGSLDVTLSGGSPSDNLLSNRTPADSAFGDNVLDDRLLPPVHSIPSPTVDPRTLFGGHPTSPGYYSLAAPVYGGQLQFWEPTPADVEQHLNIHSPAPYQPPAPTCNEVAFHIGPLPVTHRGSEAGRMDLDEEVDELSSDNMLVVKVEPLDTYSSPGSPQQSLSVSPASDSEDEYMPATPTARTSSRKRAKAPPAPAAPKTARHRSGERRQSQNRSAQSKYRAKNKTLNGLGWDFQAEVLAVVRAVTRKEVRPENAFLKLSKKAKAFQSAVGRTCPMTATKLAEDVAAKREAA</sequence>
<protein>
    <recommendedName>
        <fullName evidence="4">BZIP domain-containing protein</fullName>
    </recommendedName>
</protein>
<dbReference type="RefSeq" id="XP_062623218.1">
    <property type="nucleotide sequence ID" value="XM_062767234.1"/>
</dbReference>
<gene>
    <name evidence="2" type="ORF">LOC62_01G000773</name>
</gene>
<accession>A0AAF1BEW9</accession>
<feature type="compositionally biased region" description="Polar residues" evidence="1">
    <location>
        <begin position="165"/>
        <end position="182"/>
    </location>
</feature>